<evidence type="ECO:0000256" key="6">
    <source>
        <dbReference type="ARBA" id="ARBA00022475"/>
    </source>
</evidence>
<evidence type="ECO:0000256" key="7">
    <source>
        <dbReference type="ARBA" id="ARBA00022729"/>
    </source>
</evidence>
<dbReference type="InterPro" id="IPR000560">
    <property type="entry name" value="His_Pase_clade-2"/>
</dbReference>
<evidence type="ECO:0000256" key="15">
    <source>
        <dbReference type="ARBA" id="ARBA00043832"/>
    </source>
</evidence>
<dbReference type="GO" id="GO:0005886">
    <property type="term" value="C:plasma membrane"/>
    <property type="evidence" value="ECO:0007669"/>
    <property type="project" value="UniProtKB-SubCell"/>
</dbReference>
<dbReference type="InterPro" id="IPR029033">
    <property type="entry name" value="His_PPase_superfam"/>
</dbReference>
<organism evidence="18 19">
    <name type="scientific">Apolygus lucorum</name>
    <name type="common">Small green plant bug</name>
    <name type="synonym">Lygocoris lucorum</name>
    <dbReference type="NCBI Taxonomy" id="248454"/>
    <lineage>
        <taxon>Eukaryota</taxon>
        <taxon>Metazoa</taxon>
        <taxon>Ecdysozoa</taxon>
        <taxon>Arthropoda</taxon>
        <taxon>Hexapoda</taxon>
        <taxon>Insecta</taxon>
        <taxon>Pterygota</taxon>
        <taxon>Neoptera</taxon>
        <taxon>Paraneoptera</taxon>
        <taxon>Hemiptera</taxon>
        <taxon>Heteroptera</taxon>
        <taxon>Panheteroptera</taxon>
        <taxon>Cimicomorpha</taxon>
        <taxon>Miridae</taxon>
        <taxon>Mirini</taxon>
        <taxon>Apolygus</taxon>
    </lineage>
</organism>
<dbReference type="PIRSF" id="PIRSF000894">
    <property type="entry name" value="Acid_phosphatase"/>
    <property type="match status" value="1"/>
</dbReference>
<evidence type="ECO:0000313" key="19">
    <source>
        <dbReference type="Proteomes" id="UP000466442"/>
    </source>
</evidence>
<dbReference type="Pfam" id="PF00328">
    <property type="entry name" value="His_Phos_2"/>
    <property type="match status" value="1"/>
</dbReference>
<sequence>MCMMTLIYSHLLVFLLCVTFQTKCDSVREPDLTGDRIVRPVLDEHKCKRFDEDILRHLGTKTPYRVVANADEATPAYQGCTPIYIAGVVRHGTRTPGVKDADRMRKNLEKIKASSFVPETELESPSLYQDSTRGTICQSEKDHIMSWKLTLESEEGKTLTREGEDEMFKLAQRYQKRYPDLLPKTYANSTFLFKFTQTQRTEESAKHFTTGLFGKDQSRQVWFPEALDKDPILRFYKLCERWKEDVKNNESSKEELIAYKNTAEALFMTREISRHLRLNYTLSYDDVYLMYVTCAFEVAWHKERRSPWCVVFTREDIQVLEYGEELKYYWRDGYGFDVNHQQACVLTRDIFDRFESRKESGQKALFYFTHSGTLLKLLSHLGLYRDAFKLKHDITGQQRRDRSWRVSYIDTFGTNFVFVFYNCSGDLKVLTLHQERVVHVPGCPGGDLCPLDALRQLLGANESCQFATICNSSQSGHYEL</sequence>
<comment type="catalytic activity">
    <reaction evidence="14">
        <text>1D-myo-inositol hexakisphosphate + H2O = 1D-myo-inositol 1,2,4,5,6-pentakisphosphate + phosphate</text>
        <dbReference type="Rhea" id="RHEA:16989"/>
        <dbReference type="ChEBI" id="CHEBI:15377"/>
        <dbReference type="ChEBI" id="CHEBI:43474"/>
        <dbReference type="ChEBI" id="CHEBI:57798"/>
        <dbReference type="ChEBI" id="CHEBI:58130"/>
        <dbReference type="EC" id="3.1.3.62"/>
    </reaction>
    <physiologicalReaction direction="left-to-right" evidence="14">
        <dbReference type="Rhea" id="RHEA:16990"/>
    </physiologicalReaction>
</comment>
<dbReference type="CDD" id="cd07061">
    <property type="entry name" value="HP_HAP_like"/>
    <property type="match status" value="1"/>
</dbReference>
<protein>
    <recommendedName>
        <fullName evidence="5">Multiple inositol polyphosphate phosphatase 1</fullName>
        <ecNumber evidence="4">3.1.3.62</ecNumber>
        <ecNumber evidence="3">3.1.3.80</ecNumber>
    </recommendedName>
    <alternativeName>
        <fullName evidence="11">2,3-bisphosphoglycerate 3-phosphatase</fullName>
    </alternativeName>
</protein>
<evidence type="ECO:0000256" key="1">
    <source>
        <dbReference type="ARBA" id="ARBA00004236"/>
    </source>
</evidence>
<dbReference type="EMBL" id="WIXP02000010">
    <property type="protein sequence ID" value="KAF6204355.1"/>
    <property type="molecule type" value="Genomic_DNA"/>
</dbReference>
<reference evidence="18" key="1">
    <citation type="journal article" date="2021" name="Mol. Ecol. Resour.">
        <title>Apolygus lucorum genome provides insights into omnivorousness and mesophyll feeding.</title>
        <authorList>
            <person name="Liu Y."/>
            <person name="Liu H."/>
            <person name="Wang H."/>
            <person name="Huang T."/>
            <person name="Liu B."/>
            <person name="Yang B."/>
            <person name="Yin L."/>
            <person name="Li B."/>
            <person name="Zhang Y."/>
            <person name="Zhang S."/>
            <person name="Jiang F."/>
            <person name="Zhang X."/>
            <person name="Ren Y."/>
            <person name="Wang B."/>
            <person name="Wang S."/>
            <person name="Lu Y."/>
            <person name="Wu K."/>
            <person name="Fan W."/>
            <person name="Wang G."/>
        </authorList>
    </citation>
    <scope>NUCLEOTIDE SEQUENCE</scope>
    <source>
        <strain evidence="18">12Hb</strain>
    </source>
</reference>
<dbReference type="Gene3D" id="3.40.50.1240">
    <property type="entry name" value="Phosphoglycerate mutase-like"/>
    <property type="match status" value="1"/>
</dbReference>
<comment type="subcellular location">
    <subcellularLocation>
        <location evidence="1">Cell membrane</location>
    </subcellularLocation>
</comment>
<dbReference type="OrthoDB" id="6509975at2759"/>
<dbReference type="PANTHER" id="PTHR20963">
    <property type="entry name" value="MULTIPLE INOSITOL POLYPHOSPHATE PHOSPHATASE-RELATED"/>
    <property type="match status" value="1"/>
</dbReference>
<dbReference type="Proteomes" id="UP000466442">
    <property type="component" value="Unassembled WGS sequence"/>
</dbReference>
<keyword evidence="10" id="KW-0325">Glycoprotein</keyword>
<keyword evidence="6" id="KW-1003">Cell membrane</keyword>
<dbReference type="FunFam" id="3.40.50.1240:FF:000014">
    <property type="entry name" value="Multiple inositol polyphosphate phosphatase 1"/>
    <property type="match status" value="1"/>
</dbReference>
<dbReference type="EC" id="3.1.3.62" evidence="4"/>
<dbReference type="InterPro" id="IPR016274">
    <property type="entry name" value="Histidine_acid_Pase_euk"/>
</dbReference>
<evidence type="ECO:0000256" key="13">
    <source>
        <dbReference type="ARBA" id="ARBA00043671"/>
    </source>
</evidence>
<keyword evidence="8" id="KW-0378">Hydrolase</keyword>
<feature type="disulfide bond" evidence="16">
    <location>
        <begin position="443"/>
        <end position="449"/>
    </location>
</feature>
<dbReference type="AlphaFoldDB" id="A0A8S9X9X4"/>
<dbReference type="GO" id="GO:0052745">
    <property type="term" value="F:inositol phosphate phosphatase activity"/>
    <property type="evidence" value="ECO:0007669"/>
    <property type="project" value="TreeGrafter"/>
</dbReference>
<evidence type="ECO:0000256" key="5">
    <source>
        <dbReference type="ARBA" id="ARBA00018097"/>
    </source>
</evidence>
<evidence type="ECO:0000256" key="10">
    <source>
        <dbReference type="ARBA" id="ARBA00023180"/>
    </source>
</evidence>
<evidence type="ECO:0000256" key="8">
    <source>
        <dbReference type="ARBA" id="ARBA00022801"/>
    </source>
</evidence>
<keyword evidence="16" id="KW-1015">Disulfide bond</keyword>
<name>A0A8S9X9X4_APOLU</name>
<dbReference type="PANTHER" id="PTHR20963:SF51">
    <property type="entry name" value="MULTIPLE INOSITOL POLYPHOSPHATE PHOSPHATASE 1"/>
    <property type="match status" value="1"/>
</dbReference>
<feature type="disulfide bond" evidence="16">
    <location>
        <begin position="80"/>
        <end position="423"/>
    </location>
</feature>
<dbReference type="GO" id="GO:0003993">
    <property type="term" value="F:acid phosphatase activity"/>
    <property type="evidence" value="ECO:0007669"/>
    <property type="project" value="TreeGrafter"/>
</dbReference>
<evidence type="ECO:0000313" key="18">
    <source>
        <dbReference type="EMBL" id="KAF6204355.1"/>
    </source>
</evidence>
<dbReference type="SUPFAM" id="SSF53254">
    <property type="entry name" value="Phosphoglycerate mutase-like"/>
    <property type="match status" value="1"/>
</dbReference>
<evidence type="ECO:0000256" key="3">
    <source>
        <dbReference type="ARBA" id="ARBA00012976"/>
    </source>
</evidence>
<feature type="signal peptide" evidence="17">
    <location>
        <begin position="1"/>
        <end position="26"/>
    </location>
</feature>
<feature type="disulfide bond" evidence="16">
    <location>
        <begin position="294"/>
        <end position="309"/>
    </location>
</feature>
<comment type="similarity">
    <text evidence="2">Belongs to the histidine acid phosphatase family. MINPP1 subfamily.</text>
</comment>
<gene>
    <name evidence="18" type="ORF">GE061_002696</name>
</gene>
<evidence type="ECO:0000256" key="11">
    <source>
        <dbReference type="ARBA" id="ARBA00031642"/>
    </source>
</evidence>
<accession>A0A8S9X9X4</accession>
<comment type="caution">
    <text evidence="18">The sequence shown here is derived from an EMBL/GenBank/DDBJ whole genome shotgun (WGS) entry which is preliminary data.</text>
</comment>
<comment type="catalytic activity">
    <reaction evidence="15">
        <text>(2R)-2,3-bisphosphoglycerate + H2O = (2R)-2-phosphoglycerate + phosphate</text>
        <dbReference type="Rhea" id="RHEA:27381"/>
        <dbReference type="ChEBI" id="CHEBI:15377"/>
        <dbReference type="ChEBI" id="CHEBI:43474"/>
        <dbReference type="ChEBI" id="CHEBI:58248"/>
        <dbReference type="ChEBI" id="CHEBI:58289"/>
        <dbReference type="EC" id="3.1.3.80"/>
    </reaction>
    <physiologicalReaction direction="left-to-right" evidence="15">
        <dbReference type="Rhea" id="RHEA:27382"/>
    </physiologicalReaction>
</comment>
<evidence type="ECO:0000256" key="17">
    <source>
        <dbReference type="SAM" id="SignalP"/>
    </source>
</evidence>
<evidence type="ECO:0000256" key="4">
    <source>
        <dbReference type="ARBA" id="ARBA00013040"/>
    </source>
</evidence>
<comment type="catalytic activity">
    <reaction evidence="13">
        <text>1D-myo-inositol 1,2,4,5,6-pentakisphosphate + H2O = 1D-myo-inositol 1,2,5,6-tetrakisphosphate + phosphate</text>
        <dbReference type="Rhea" id="RHEA:77115"/>
        <dbReference type="ChEBI" id="CHEBI:15377"/>
        <dbReference type="ChEBI" id="CHEBI:43474"/>
        <dbReference type="ChEBI" id="CHEBI:57798"/>
        <dbReference type="ChEBI" id="CHEBI:195535"/>
        <dbReference type="EC" id="3.1.3.62"/>
    </reaction>
    <physiologicalReaction direction="left-to-right" evidence="13">
        <dbReference type="Rhea" id="RHEA:77116"/>
    </physiologicalReaction>
</comment>
<evidence type="ECO:0000256" key="12">
    <source>
        <dbReference type="ARBA" id="ARBA00043668"/>
    </source>
</evidence>
<evidence type="ECO:0000256" key="2">
    <source>
        <dbReference type="ARBA" id="ARBA00008422"/>
    </source>
</evidence>
<evidence type="ECO:0000256" key="16">
    <source>
        <dbReference type="PIRSR" id="PIRSR000894-2"/>
    </source>
</evidence>
<keyword evidence="7 17" id="KW-0732">Signal</keyword>
<evidence type="ECO:0000256" key="14">
    <source>
        <dbReference type="ARBA" id="ARBA00043691"/>
    </source>
</evidence>
<keyword evidence="9" id="KW-0472">Membrane</keyword>
<comment type="catalytic activity">
    <reaction evidence="12">
        <text>1D-myo-inositol 1,2,5,6-tetrakisphosphate + H2O = 1D-myo-inositol 1,2,6-trisphosphate + phosphate</text>
        <dbReference type="Rhea" id="RHEA:77119"/>
        <dbReference type="ChEBI" id="CHEBI:15377"/>
        <dbReference type="ChEBI" id="CHEBI:43474"/>
        <dbReference type="ChEBI" id="CHEBI:195535"/>
        <dbReference type="ChEBI" id="CHEBI:195537"/>
        <dbReference type="EC" id="3.1.3.62"/>
    </reaction>
    <physiologicalReaction direction="left-to-right" evidence="12">
        <dbReference type="Rhea" id="RHEA:77120"/>
    </physiologicalReaction>
</comment>
<proteinExistence type="inferred from homology"/>
<feature type="chain" id="PRO_5035936864" description="Multiple inositol polyphosphate phosphatase 1" evidence="17">
    <location>
        <begin position="27"/>
        <end position="480"/>
    </location>
</feature>
<dbReference type="EC" id="3.1.3.80" evidence="3"/>
<keyword evidence="19" id="KW-1185">Reference proteome</keyword>
<evidence type="ECO:0000256" key="9">
    <source>
        <dbReference type="ARBA" id="ARBA00023136"/>
    </source>
</evidence>
<dbReference type="GO" id="GO:0034417">
    <property type="term" value="F:bisphosphoglycerate 3-phosphatase activity"/>
    <property type="evidence" value="ECO:0007669"/>
    <property type="project" value="UniProtKB-EC"/>
</dbReference>